<dbReference type="VEuPathDB" id="AmoebaDB:KM1_116490"/>
<dbReference type="InterPro" id="IPR018163">
    <property type="entry name" value="Thr/Ala-tRNA-synth_IIc_edit"/>
</dbReference>
<keyword evidence="2" id="KW-0418">Kinase</keyword>
<sequence length="579" mass="65553">MSSLSLPTVNSSTPTTIDNVTDISKTIVTFTDGTQEIHTRPLHLTTLLSHPSLNNNELVGIMVNGRVYSTNASINVGLANVVPVFLNSYEGFSIYRRSLVMVFATAAYMTYGTKFGVTVEHHVNNGYCINKSDGKEFTEEECNTIKHKMDELINGNKEIKEVVLSYAEAINYFTKTNRRMTLSLLKSNNNEEIKCSYLEGFMTLFVRPLLGRTGILKDFNLIVGTDKTGMMLLFPQQNKPIPKTIREIETKKIIENYKTSNKVAQAVGIECIGDLNKRIIKGDKTTIMMMENRQDMEIAQIAEDAIEKIKTRGVKLISIAGPSASGKTTFSKKLGVQLKLRGITPVVLSTDDYYKHRVDSPKDENGNYDFECLEALRLGDLNDTLTRLFRGEEVHPYVFDFVSGKYSLIQDKILKLPPNGVIVMEGLHGIDEALTPAIPREQKYYIFIAPLTQLNIDEYNFIGNQVLRFYRRIVRDYLTRNYTASHTLKSWFNVAKGEEKYIFPFVDQADKIWNSSMDYEIAAIYPYVLPLLKTVPVDDPNYNMARNLLDTLELFMPVDDHLIGSTSLIREFIGGSVFE</sequence>
<evidence type="ECO:0000313" key="2">
    <source>
        <dbReference type="EMBL" id="GAT93983.1"/>
    </source>
</evidence>
<dbReference type="InterPro" id="IPR027417">
    <property type="entry name" value="P-loop_NTPase"/>
</dbReference>
<proteinExistence type="predicted"/>
<accession>A0A5K1UXX1</accession>
<dbReference type="AlphaFoldDB" id="A0A5K1UXX1"/>
<dbReference type="FunFam" id="3.30.980.10:FF:000020">
    <property type="entry name" value="Uridine cytidine kinase I, putative"/>
    <property type="match status" value="1"/>
</dbReference>
<evidence type="ECO:0000313" key="3">
    <source>
        <dbReference type="Proteomes" id="UP000078387"/>
    </source>
</evidence>
<reference evidence="2 3" key="1">
    <citation type="submission" date="2016-05" db="EMBL/GenBank/DDBJ databases">
        <title>First whole genome sequencing of Entamoeba histolytica HM1:IMSS-clone-6.</title>
        <authorList>
            <person name="Mukherjee Avik.K."/>
            <person name="Izumyama S."/>
            <person name="Nakada-Tsukui K."/>
            <person name="Nozaki T."/>
        </authorList>
    </citation>
    <scope>NUCLEOTIDE SEQUENCE [LARGE SCALE GENOMIC DNA]</scope>
    <source>
        <strain evidence="2 3">HM1:IMSS clone 6</strain>
    </source>
</reference>
<dbReference type="PANTHER" id="PTHR10285">
    <property type="entry name" value="URIDINE KINASE"/>
    <property type="match status" value="1"/>
</dbReference>
<dbReference type="OMA" id="DDHNRIP"/>
<name>A0A5K1UXX1_ENTHI</name>
<dbReference type="VEuPathDB" id="AmoebaDB:EHI_004610"/>
<organism evidence="2 3">
    <name type="scientific">Entamoeba histolytica</name>
    <dbReference type="NCBI Taxonomy" id="5759"/>
    <lineage>
        <taxon>Eukaryota</taxon>
        <taxon>Amoebozoa</taxon>
        <taxon>Evosea</taxon>
        <taxon>Archamoebae</taxon>
        <taxon>Mastigamoebida</taxon>
        <taxon>Entamoebidae</taxon>
        <taxon>Entamoeba</taxon>
    </lineage>
</organism>
<keyword evidence="2" id="KW-0808">Transferase</keyword>
<dbReference type="CDD" id="cd02028">
    <property type="entry name" value="UMPK_like"/>
    <property type="match status" value="1"/>
</dbReference>
<dbReference type="Gene3D" id="3.40.50.300">
    <property type="entry name" value="P-loop containing nucleotide triphosphate hydrolases"/>
    <property type="match status" value="1"/>
</dbReference>
<feature type="domain" description="Phosphoribulokinase/uridine kinase" evidence="1">
    <location>
        <begin position="316"/>
        <end position="515"/>
    </location>
</feature>
<gene>
    <name evidence="2" type="ORF">CL6EHI_004610</name>
</gene>
<comment type="caution">
    <text evidence="2">The sequence shown here is derived from an EMBL/GenBank/DDBJ whole genome shotgun (WGS) entry which is preliminary data.</text>
</comment>
<dbReference type="EMBL" id="BDEQ01000001">
    <property type="protein sequence ID" value="GAT93983.1"/>
    <property type="molecule type" value="Genomic_DNA"/>
</dbReference>
<dbReference type="FunFam" id="3.40.50.300:FF:001230">
    <property type="entry name" value="Phosphoribulokinase/uridine kinase family protein"/>
    <property type="match status" value="1"/>
</dbReference>
<dbReference type="GO" id="GO:0016301">
    <property type="term" value="F:kinase activity"/>
    <property type="evidence" value="ECO:0007669"/>
    <property type="project" value="UniProtKB-KW"/>
</dbReference>
<evidence type="ECO:0000259" key="1">
    <source>
        <dbReference type="Pfam" id="PF00485"/>
    </source>
</evidence>
<dbReference type="GO" id="GO:0005524">
    <property type="term" value="F:ATP binding"/>
    <property type="evidence" value="ECO:0007669"/>
    <property type="project" value="InterPro"/>
</dbReference>
<dbReference type="VEuPathDB" id="AmoebaDB:EHI7A_057160"/>
<dbReference type="Proteomes" id="UP000078387">
    <property type="component" value="Unassembled WGS sequence"/>
</dbReference>
<dbReference type="VEuPathDB" id="AmoebaDB:EHI5A_101790"/>
<dbReference type="InterPro" id="IPR006083">
    <property type="entry name" value="PRK/URK"/>
</dbReference>
<dbReference type="SUPFAM" id="SSF52540">
    <property type="entry name" value="P-loop containing nucleoside triphosphate hydrolases"/>
    <property type="match status" value="1"/>
</dbReference>
<dbReference type="Pfam" id="PF00485">
    <property type="entry name" value="PRK"/>
    <property type="match status" value="1"/>
</dbReference>
<dbReference type="Gene3D" id="3.30.980.10">
    <property type="entry name" value="Threonyl-trna Synthetase, Chain A, domain 2"/>
    <property type="match status" value="1"/>
</dbReference>
<dbReference type="SUPFAM" id="SSF55186">
    <property type="entry name" value="ThrRS/AlaRS common domain"/>
    <property type="match status" value="1"/>
</dbReference>
<dbReference type="VEuPathDB" id="AmoebaDB:EHI8A_058420"/>
<protein>
    <submittedName>
        <fullName evidence="2">Phosphoribulokinase uridine kinase family protein</fullName>
    </submittedName>
</protein>